<evidence type="ECO:0000313" key="2">
    <source>
        <dbReference type="EMBL" id="MED6188826.1"/>
    </source>
</evidence>
<comment type="caution">
    <text evidence="2">The sequence shown here is derived from an EMBL/GenBank/DDBJ whole genome shotgun (WGS) entry which is preliminary data.</text>
</comment>
<proteinExistence type="predicted"/>
<organism evidence="2 3">
    <name type="scientific">Stylosanthes scabra</name>
    <dbReference type="NCBI Taxonomy" id="79078"/>
    <lineage>
        <taxon>Eukaryota</taxon>
        <taxon>Viridiplantae</taxon>
        <taxon>Streptophyta</taxon>
        <taxon>Embryophyta</taxon>
        <taxon>Tracheophyta</taxon>
        <taxon>Spermatophyta</taxon>
        <taxon>Magnoliopsida</taxon>
        <taxon>eudicotyledons</taxon>
        <taxon>Gunneridae</taxon>
        <taxon>Pentapetalae</taxon>
        <taxon>rosids</taxon>
        <taxon>fabids</taxon>
        <taxon>Fabales</taxon>
        <taxon>Fabaceae</taxon>
        <taxon>Papilionoideae</taxon>
        <taxon>50 kb inversion clade</taxon>
        <taxon>dalbergioids sensu lato</taxon>
        <taxon>Dalbergieae</taxon>
        <taxon>Pterocarpus clade</taxon>
        <taxon>Stylosanthes</taxon>
    </lineage>
</organism>
<gene>
    <name evidence="2" type="ORF">PIB30_089577</name>
</gene>
<accession>A0ABU6WTT2</accession>
<feature type="compositionally biased region" description="Basic and acidic residues" evidence="1">
    <location>
        <begin position="212"/>
        <end position="225"/>
    </location>
</feature>
<name>A0ABU6WTT2_9FABA</name>
<feature type="compositionally biased region" description="Acidic residues" evidence="1">
    <location>
        <begin position="200"/>
        <end position="211"/>
    </location>
</feature>
<keyword evidence="3" id="KW-1185">Reference proteome</keyword>
<dbReference type="EMBL" id="JASCZI010182925">
    <property type="protein sequence ID" value="MED6188826.1"/>
    <property type="molecule type" value="Genomic_DNA"/>
</dbReference>
<evidence type="ECO:0000313" key="3">
    <source>
        <dbReference type="Proteomes" id="UP001341840"/>
    </source>
</evidence>
<dbReference type="Proteomes" id="UP001341840">
    <property type="component" value="Unassembled WGS sequence"/>
</dbReference>
<protein>
    <submittedName>
        <fullName evidence="2">Uncharacterized protein</fullName>
    </submittedName>
</protein>
<feature type="region of interest" description="Disordered" evidence="1">
    <location>
        <begin position="200"/>
        <end position="225"/>
    </location>
</feature>
<sequence length="423" mass="48927">MAAEFNNAQRRTLGDYTIPSTTSCGSSIVRPTDVHQGLSKQMMEGTYWYDQGYTPWNPPPYKHHAPQYNVYKSNGFGDAYYGYKDPPPPYPLSQGNFEDIFQVLLQERKEFWETQKRLEAQLATVTELVTRLVTLSVASSSITSQPLNSEDLPSQALSIPRRSIPTLFLCANQEGREDAPLNEEDVENLNHEEVRECLEEVEEKNEDQEVENVDHEVENKDKEQKGMEIVHSASSKATPSKLPSELQFEWVNFSNLNFIGPQHYGLLERDGQLKSLCGVLDKKKEDSTELGSEFKAYSGYLHKLHNNRTKVGALSSRKHLGPWQFQEKLADSQNNGWTNQVWDPKKSYKSQHFWRFITCLGVLANLIYMTWNPIKNTKFKHWWRFIASVKALRSLVDTAWDARDQCNNKNWLRFQEEFKHKPP</sequence>
<evidence type="ECO:0000256" key="1">
    <source>
        <dbReference type="SAM" id="MobiDB-lite"/>
    </source>
</evidence>
<reference evidence="2 3" key="1">
    <citation type="journal article" date="2023" name="Plants (Basel)">
        <title>Bridging the Gap: Combining Genomics and Transcriptomics Approaches to Understand Stylosanthes scabra, an Orphan Legume from the Brazilian Caatinga.</title>
        <authorList>
            <person name="Ferreira-Neto J.R.C."/>
            <person name="da Silva M.D."/>
            <person name="Binneck E."/>
            <person name="de Melo N.F."/>
            <person name="da Silva R.H."/>
            <person name="de Melo A.L.T.M."/>
            <person name="Pandolfi V."/>
            <person name="Bustamante F.O."/>
            <person name="Brasileiro-Vidal A.C."/>
            <person name="Benko-Iseppon A.M."/>
        </authorList>
    </citation>
    <scope>NUCLEOTIDE SEQUENCE [LARGE SCALE GENOMIC DNA]</scope>
    <source>
        <tissue evidence="2">Leaves</tissue>
    </source>
</reference>